<evidence type="ECO:0000313" key="1">
    <source>
        <dbReference type="EMBL" id="KAG9701365.1"/>
    </source>
</evidence>
<reference evidence="1" key="1">
    <citation type="journal article" date="2021" name="J Fungi (Basel)">
        <title>Virulence traits and population genomics of the black yeast Aureobasidium melanogenum.</title>
        <authorList>
            <person name="Cernosa A."/>
            <person name="Sun X."/>
            <person name="Gostincar C."/>
            <person name="Fang C."/>
            <person name="Gunde-Cimerman N."/>
            <person name="Song Z."/>
        </authorList>
    </citation>
    <scope>NUCLEOTIDE SEQUENCE</scope>
    <source>
        <strain evidence="1">EXF-9911</strain>
    </source>
</reference>
<comment type="caution">
    <text evidence="1">The sequence shown here is derived from an EMBL/GenBank/DDBJ whole genome shotgun (WGS) entry which is preliminary data.</text>
</comment>
<sequence length="78" mass="8690">MAMASEPFDPVVEDDLALERLGYKQVYTCWVLASALSVAGVPFLAFSSSVQIWQWHSVWQRCAQHIQLLGGSIHGLRS</sequence>
<name>A0A9P8JE06_AURME</name>
<feature type="non-terminal residue" evidence="1">
    <location>
        <position position="78"/>
    </location>
</feature>
<gene>
    <name evidence="1" type="ORF">KCU76_g16</name>
</gene>
<accession>A0A9P8JE06</accession>
<organism evidence="1 2">
    <name type="scientific">Aureobasidium melanogenum</name>
    <name type="common">Aureobasidium pullulans var. melanogenum</name>
    <dbReference type="NCBI Taxonomy" id="46634"/>
    <lineage>
        <taxon>Eukaryota</taxon>
        <taxon>Fungi</taxon>
        <taxon>Dikarya</taxon>
        <taxon>Ascomycota</taxon>
        <taxon>Pezizomycotina</taxon>
        <taxon>Dothideomycetes</taxon>
        <taxon>Dothideomycetidae</taxon>
        <taxon>Dothideales</taxon>
        <taxon>Saccotheciaceae</taxon>
        <taxon>Aureobasidium</taxon>
    </lineage>
</organism>
<reference evidence="1" key="2">
    <citation type="submission" date="2021-08" db="EMBL/GenBank/DDBJ databases">
        <authorList>
            <person name="Gostincar C."/>
            <person name="Sun X."/>
            <person name="Song Z."/>
            <person name="Gunde-Cimerman N."/>
        </authorList>
    </citation>
    <scope>NUCLEOTIDE SEQUENCE</scope>
    <source>
        <strain evidence="1">EXF-9911</strain>
    </source>
</reference>
<dbReference type="EMBL" id="JAHFXF010000001">
    <property type="protein sequence ID" value="KAG9701365.1"/>
    <property type="molecule type" value="Genomic_DNA"/>
</dbReference>
<proteinExistence type="predicted"/>
<evidence type="ECO:0000313" key="2">
    <source>
        <dbReference type="Proteomes" id="UP000779574"/>
    </source>
</evidence>
<protein>
    <submittedName>
        <fullName evidence="1">Uncharacterized protein</fullName>
    </submittedName>
</protein>
<dbReference type="AlphaFoldDB" id="A0A9P8JE06"/>
<dbReference type="Proteomes" id="UP000779574">
    <property type="component" value="Unassembled WGS sequence"/>
</dbReference>